<dbReference type="AlphaFoldDB" id="A0A8X6V361"/>
<name>A0A8X6V361_TRICX</name>
<accession>A0A8X6V361</accession>
<organism evidence="1 2">
    <name type="scientific">Trichonephila clavipes</name>
    <name type="common">Golden silk orbweaver</name>
    <name type="synonym">Nephila clavipes</name>
    <dbReference type="NCBI Taxonomy" id="2585209"/>
    <lineage>
        <taxon>Eukaryota</taxon>
        <taxon>Metazoa</taxon>
        <taxon>Ecdysozoa</taxon>
        <taxon>Arthropoda</taxon>
        <taxon>Chelicerata</taxon>
        <taxon>Arachnida</taxon>
        <taxon>Araneae</taxon>
        <taxon>Araneomorphae</taxon>
        <taxon>Entelegynae</taxon>
        <taxon>Araneoidea</taxon>
        <taxon>Nephilidae</taxon>
        <taxon>Trichonephila</taxon>
    </lineage>
</organism>
<protein>
    <submittedName>
        <fullName evidence="1">Uncharacterized protein</fullName>
    </submittedName>
</protein>
<gene>
    <name evidence="1" type="primary">NCL1_36380</name>
    <name evidence="1" type="ORF">TNCV_3508271</name>
</gene>
<sequence>MDVCKCVMPLRHGGILNSRLATSPLVRLVAGGERRRPLTLPQGVLPQNWGGTELNPTVNCMVLKSTANDRSTSSPLP</sequence>
<evidence type="ECO:0000313" key="2">
    <source>
        <dbReference type="Proteomes" id="UP000887159"/>
    </source>
</evidence>
<reference evidence="1" key="1">
    <citation type="submission" date="2020-08" db="EMBL/GenBank/DDBJ databases">
        <title>Multicomponent nature underlies the extraordinary mechanical properties of spider dragline silk.</title>
        <authorList>
            <person name="Kono N."/>
            <person name="Nakamura H."/>
            <person name="Mori M."/>
            <person name="Yoshida Y."/>
            <person name="Ohtoshi R."/>
            <person name="Malay A.D."/>
            <person name="Moran D.A.P."/>
            <person name="Tomita M."/>
            <person name="Numata K."/>
            <person name="Arakawa K."/>
        </authorList>
    </citation>
    <scope>NUCLEOTIDE SEQUENCE</scope>
</reference>
<comment type="caution">
    <text evidence="1">The sequence shown here is derived from an EMBL/GenBank/DDBJ whole genome shotgun (WGS) entry which is preliminary data.</text>
</comment>
<dbReference type="Proteomes" id="UP000887159">
    <property type="component" value="Unassembled WGS sequence"/>
</dbReference>
<proteinExistence type="predicted"/>
<dbReference type="EMBL" id="BMAU01021233">
    <property type="protein sequence ID" value="GFY02947.1"/>
    <property type="molecule type" value="Genomic_DNA"/>
</dbReference>
<keyword evidence="2" id="KW-1185">Reference proteome</keyword>
<evidence type="ECO:0000313" key="1">
    <source>
        <dbReference type="EMBL" id="GFY02947.1"/>
    </source>
</evidence>